<dbReference type="InterPro" id="IPR058265">
    <property type="entry name" value="DUF7959"/>
</dbReference>
<evidence type="ECO:0000259" key="2">
    <source>
        <dbReference type="Pfam" id="PF25897"/>
    </source>
</evidence>
<protein>
    <submittedName>
        <fullName evidence="6">ZP domain-containing protein</fullName>
    </submittedName>
</protein>
<reference evidence="6" key="1">
    <citation type="submission" date="2016-04" db="UniProtKB">
        <authorList>
            <consortium name="WormBaseParasite"/>
        </authorList>
    </citation>
    <scope>IDENTIFICATION</scope>
</reference>
<evidence type="ECO:0000256" key="1">
    <source>
        <dbReference type="SAM" id="SignalP"/>
    </source>
</evidence>
<dbReference type="PANTHER" id="PTHR36902:SF1">
    <property type="entry name" value="ENRICHED IN SURFACE-LABELED PROTEOME PROTEIN 9"/>
    <property type="match status" value="1"/>
</dbReference>
<dbReference type="Pfam" id="PF25899">
    <property type="entry name" value="DUF7959"/>
    <property type="match status" value="1"/>
</dbReference>
<dbReference type="InterPro" id="IPR058831">
    <property type="entry name" value="LolA-like_dom_2nd"/>
</dbReference>
<feature type="domain" description="DUF7959" evidence="4">
    <location>
        <begin position="485"/>
        <end position="605"/>
    </location>
</feature>
<evidence type="ECO:0000313" key="5">
    <source>
        <dbReference type="Proteomes" id="UP000050640"/>
    </source>
</evidence>
<sequence>MKWYWFMIFPVVLVNCYELKCGKNLGEERKNDSLPKALALNGNYKIVVRHTNWLTNVTSLITESRTANETHITITSGSTATTHFILGNHNYTFNETSCAALPDATALPAVYLQPQLAETYNFNGISMAELIELLFHYPFSQGLFHNETEVGGIDAVLWLGCGKKEDKIIQSEVAYAGEHSQASYSSTVKKPYILSLRLAVFNDTDKTLTGYESSEITQLEMLADVLQVKTELPEGLYCSGFPESKRPVMFPKKFEMSFDYTDVDVKVVHNIDVNYNVYSTCYLQLFKNLMFYNGNERIFWMRLNAQAGKDTPFVGNATIPEGITSIHVIHDFQYGLQYILDGENNICSSVSAIDENFGDVQTVNASTKEIDLKIPAQLFLSSSDSVFYYAGKRIVDDLPLDVYVTKVINSPTVSTVIEMLYTTENWIMETAVAPFLHSIIQYHKNESGKGLKTIIRLHSFKNESEAGIQQTSLSIYPCLKFVEDSYLYINIKNTTLKDLESFGIGLVREGLREAVAHVANVSVLRIANFFFKQIQENVVAFFVVGEASGIKPANTWNRSNETNAESAVNLLNATLREKDIRFPVFVGHRMVMLSLSKASLGTIPTTWGTLPIPEFRGYTGGSMFVLGFFMLLLGTALGIGIVYFIWKRQRFTGLAYQVFE</sequence>
<keyword evidence="5" id="KW-1185">Reference proteome</keyword>
<dbReference type="PANTHER" id="PTHR36902">
    <property type="entry name" value="ENRICHED IN SURFACE-LABELED PROTEOME PROTEIN 9"/>
    <property type="match status" value="1"/>
</dbReference>
<evidence type="ECO:0000259" key="3">
    <source>
        <dbReference type="Pfam" id="PF25898"/>
    </source>
</evidence>
<name>A0A0R3RZS7_9BILA</name>
<evidence type="ECO:0000313" key="6">
    <source>
        <dbReference type="WBParaSite" id="EEL_0000784501-mRNA-1"/>
    </source>
</evidence>
<proteinExistence type="predicted"/>
<feature type="signal peptide" evidence="1">
    <location>
        <begin position="1"/>
        <end position="16"/>
    </location>
</feature>
<feature type="chain" id="PRO_5007428776" evidence="1">
    <location>
        <begin position="17"/>
        <end position="660"/>
    </location>
</feature>
<keyword evidence="1" id="KW-0732">Signal</keyword>
<dbReference type="AlphaFoldDB" id="A0A0R3RZS7"/>
<feature type="domain" description="LolA-like" evidence="3">
    <location>
        <begin position="290"/>
        <end position="479"/>
    </location>
</feature>
<organism evidence="5 6">
    <name type="scientific">Elaeophora elaphi</name>
    <dbReference type="NCBI Taxonomy" id="1147741"/>
    <lineage>
        <taxon>Eukaryota</taxon>
        <taxon>Metazoa</taxon>
        <taxon>Ecdysozoa</taxon>
        <taxon>Nematoda</taxon>
        <taxon>Chromadorea</taxon>
        <taxon>Rhabditida</taxon>
        <taxon>Spirurina</taxon>
        <taxon>Spiruromorpha</taxon>
        <taxon>Filarioidea</taxon>
        <taxon>Onchocercidae</taxon>
        <taxon>Elaeophora</taxon>
    </lineage>
</organism>
<evidence type="ECO:0000259" key="4">
    <source>
        <dbReference type="Pfam" id="PF25899"/>
    </source>
</evidence>
<dbReference type="Pfam" id="PF25897">
    <property type="entry name" value="LolA_1st_nematode"/>
    <property type="match status" value="1"/>
</dbReference>
<dbReference type="InterPro" id="IPR058830">
    <property type="entry name" value="LolA-like_dom_1st"/>
</dbReference>
<feature type="domain" description="LolA-like" evidence="2">
    <location>
        <begin position="32"/>
        <end position="223"/>
    </location>
</feature>
<dbReference type="Pfam" id="PF25898">
    <property type="entry name" value="LolA_2nd_metazoa"/>
    <property type="match status" value="2"/>
</dbReference>
<feature type="domain" description="LolA-like" evidence="3">
    <location>
        <begin position="233"/>
        <end position="277"/>
    </location>
</feature>
<dbReference type="Proteomes" id="UP000050640">
    <property type="component" value="Unplaced"/>
</dbReference>
<dbReference type="WBParaSite" id="EEL_0000784501-mRNA-1">
    <property type="protein sequence ID" value="EEL_0000784501-mRNA-1"/>
    <property type="gene ID" value="EEL_0000784501"/>
</dbReference>
<accession>A0A0R3RZS7</accession>
<dbReference type="STRING" id="1147741.A0A0R3RZS7"/>